<protein>
    <submittedName>
        <fullName evidence="5">SDR family NAD(P)-dependent oxidoreductase</fullName>
    </submittedName>
</protein>
<organism evidence="5 6">
    <name type="scientific">Biformimicrobium ophioploci</name>
    <dbReference type="NCBI Taxonomy" id="3036711"/>
    <lineage>
        <taxon>Bacteria</taxon>
        <taxon>Pseudomonadati</taxon>
        <taxon>Pseudomonadota</taxon>
        <taxon>Gammaproteobacteria</taxon>
        <taxon>Cellvibrionales</taxon>
        <taxon>Microbulbiferaceae</taxon>
        <taxon>Biformimicrobium</taxon>
    </lineage>
</organism>
<dbReference type="CDD" id="cd05233">
    <property type="entry name" value="SDR_c"/>
    <property type="match status" value="1"/>
</dbReference>
<accession>A0ABQ6LWM0</accession>
<dbReference type="PROSITE" id="PS00061">
    <property type="entry name" value="ADH_SHORT"/>
    <property type="match status" value="1"/>
</dbReference>
<evidence type="ECO:0000313" key="6">
    <source>
        <dbReference type="Proteomes" id="UP001224392"/>
    </source>
</evidence>
<dbReference type="EMBL" id="BSYJ01000002">
    <property type="protein sequence ID" value="GMG86477.1"/>
    <property type="molecule type" value="Genomic_DNA"/>
</dbReference>
<dbReference type="InterPro" id="IPR020904">
    <property type="entry name" value="Sc_DH/Rdtase_CS"/>
</dbReference>
<dbReference type="Proteomes" id="UP001224392">
    <property type="component" value="Unassembled WGS sequence"/>
</dbReference>
<keyword evidence="2" id="KW-0560">Oxidoreductase</keyword>
<dbReference type="PANTHER" id="PTHR43391">
    <property type="entry name" value="RETINOL DEHYDROGENASE-RELATED"/>
    <property type="match status" value="1"/>
</dbReference>
<gene>
    <name evidence="5" type="ORF">MNKW57_07980</name>
</gene>
<dbReference type="PRINTS" id="PR00081">
    <property type="entry name" value="GDHRDH"/>
</dbReference>
<sequence length="289" mass="31246">MKSFRNQVAAITGAASGIGRALAENLAEAGCHLALADTDMAGLEQVCADLAGSGVKISLHQLDVSDEQAVHQYARDAIEAHGSVQMIFNNAGVALNQPASEMNTDDMRWLMGINYWGVVYGTQAFLPHLQAQGFGHIINVSSLFGMIGVPTQAAYNSAKFAVRGFTECLRIELAGSGVGVSCVHPGGIDTNIVRNARMHPDEDREQSVRRFKKLARTTPDRAARIILDGVRRNRVQILVGADAHLISRIGRLFPASYEGVLRLLGMGKAFEDNRKSGETQRLAQMETES</sequence>
<evidence type="ECO:0000256" key="3">
    <source>
        <dbReference type="RuleBase" id="RU000363"/>
    </source>
</evidence>
<reference evidence="5 6" key="1">
    <citation type="submission" date="2023-04" db="EMBL/GenBank/DDBJ databases">
        <title>Marinobulbifer ophiurae gen. nov., sp. Nov., isolate from tissue of brittle star Ophioplocus japonicus.</title>
        <authorList>
            <person name="Kawano K."/>
            <person name="Sawayama S."/>
            <person name="Nakagawa S."/>
        </authorList>
    </citation>
    <scope>NUCLEOTIDE SEQUENCE [LARGE SCALE GENOMIC DNA]</scope>
    <source>
        <strain evidence="5 6">NKW57</strain>
    </source>
</reference>
<dbReference type="Pfam" id="PF00106">
    <property type="entry name" value="adh_short"/>
    <property type="match status" value="1"/>
</dbReference>
<proteinExistence type="inferred from homology"/>
<dbReference type="SUPFAM" id="SSF51735">
    <property type="entry name" value="NAD(P)-binding Rossmann-fold domains"/>
    <property type="match status" value="1"/>
</dbReference>
<dbReference type="Gene3D" id="3.40.50.720">
    <property type="entry name" value="NAD(P)-binding Rossmann-like Domain"/>
    <property type="match status" value="1"/>
</dbReference>
<evidence type="ECO:0000256" key="1">
    <source>
        <dbReference type="ARBA" id="ARBA00006484"/>
    </source>
</evidence>
<dbReference type="InterPro" id="IPR036291">
    <property type="entry name" value="NAD(P)-bd_dom_sf"/>
</dbReference>
<dbReference type="InterPro" id="IPR002347">
    <property type="entry name" value="SDR_fam"/>
</dbReference>
<evidence type="ECO:0000259" key="4">
    <source>
        <dbReference type="SMART" id="SM00822"/>
    </source>
</evidence>
<evidence type="ECO:0000256" key="2">
    <source>
        <dbReference type="ARBA" id="ARBA00023002"/>
    </source>
</evidence>
<feature type="domain" description="Ketoreductase" evidence="4">
    <location>
        <begin position="7"/>
        <end position="191"/>
    </location>
</feature>
<name>A0ABQ6LWM0_9GAMM</name>
<dbReference type="PANTHER" id="PTHR43391:SF82">
    <property type="entry name" value="OXIDOREDUCTASE SADH-RELATED"/>
    <property type="match status" value="1"/>
</dbReference>
<dbReference type="InterPro" id="IPR057326">
    <property type="entry name" value="KR_dom"/>
</dbReference>
<dbReference type="SMART" id="SM00822">
    <property type="entry name" value="PKS_KR"/>
    <property type="match status" value="1"/>
</dbReference>
<dbReference type="RefSeq" id="WP_285763003.1">
    <property type="nucleotide sequence ID" value="NZ_BSYJ01000002.1"/>
</dbReference>
<keyword evidence="6" id="KW-1185">Reference proteome</keyword>
<evidence type="ECO:0000313" key="5">
    <source>
        <dbReference type="EMBL" id="GMG86477.1"/>
    </source>
</evidence>
<dbReference type="PRINTS" id="PR00080">
    <property type="entry name" value="SDRFAMILY"/>
</dbReference>
<comment type="caution">
    <text evidence="5">The sequence shown here is derived from an EMBL/GenBank/DDBJ whole genome shotgun (WGS) entry which is preliminary data.</text>
</comment>
<comment type="similarity">
    <text evidence="1 3">Belongs to the short-chain dehydrogenases/reductases (SDR) family.</text>
</comment>